<evidence type="ECO:0000313" key="2">
    <source>
        <dbReference type="EMBL" id="MBB6523606.1"/>
    </source>
</evidence>
<dbReference type="Proteomes" id="UP000528457">
    <property type="component" value="Unassembled WGS sequence"/>
</dbReference>
<organism evidence="2 3">
    <name type="scientific">Pseudoteredinibacter isoporae</name>
    <dbReference type="NCBI Taxonomy" id="570281"/>
    <lineage>
        <taxon>Bacteria</taxon>
        <taxon>Pseudomonadati</taxon>
        <taxon>Pseudomonadota</taxon>
        <taxon>Gammaproteobacteria</taxon>
        <taxon>Cellvibrionales</taxon>
        <taxon>Cellvibrionaceae</taxon>
        <taxon>Pseudoteredinibacter</taxon>
    </lineage>
</organism>
<proteinExistence type="predicted"/>
<keyword evidence="1" id="KW-0812">Transmembrane</keyword>
<feature type="transmembrane region" description="Helical" evidence="1">
    <location>
        <begin position="81"/>
        <end position="97"/>
    </location>
</feature>
<accession>A0A7X0MXD2</accession>
<feature type="transmembrane region" description="Helical" evidence="1">
    <location>
        <begin position="21"/>
        <end position="44"/>
    </location>
</feature>
<dbReference type="AlphaFoldDB" id="A0A7X0MXD2"/>
<feature type="transmembrane region" description="Helical" evidence="1">
    <location>
        <begin position="56"/>
        <end position="74"/>
    </location>
</feature>
<evidence type="ECO:0000256" key="1">
    <source>
        <dbReference type="SAM" id="Phobius"/>
    </source>
</evidence>
<evidence type="ECO:0000313" key="3">
    <source>
        <dbReference type="Proteomes" id="UP000528457"/>
    </source>
</evidence>
<dbReference type="EMBL" id="JACHHT010000004">
    <property type="protein sequence ID" value="MBB6523606.1"/>
    <property type="molecule type" value="Genomic_DNA"/>
</dbReference>
<keyword evidence="1" id="KW-0472">Membrane</keyword>
<dbReference type="InParanoid" id="A0A7X0MXD2"/>
<reference evidence="2 3" key="1">
    <citation type="submission" date="2020-08" db="EMBL/GenBank/DDBJ databases">
        <title>Genomic Encyclopedia of Type Strains, Phase IV (KMG-IV): sequencing the most valuable type-strain genomes for metagenomic binning, comparative biology and taxonomic classification.</title>
        <authorList>
            <person name="Goeker M."/>
        </authorList>
    </citation>
    <scope>NUCLEOTIDE SEQUENCE [LARGE SCALE GENOMIC DNA]</scope>
    <source>
        <strain evidence="2 3">DSM 22368</strain>
    </source>
</reference>
<keyword evidence="1" id="KW-1133">Transmembrane helix</keyword>
<keyword evidence="3" id="KW-1185">Reference proteome</keyword>
<sequence>MSEQKSLVKFRYSNKQWLAKLSAAIILGFTLTIALTGLLMEFVFGPVAVFSVQGQFLMWIIAPIWVLILSSCFVFRSGLQAWLYLGAANFLIWPIIWPW</sequence>
<gene>
    <name evidence="2" type="ORF">HNR48_003920</name>
</gene>
<comment type="caution">
    <text evidence="2">The sequence shown here is derived from an EMBL/GenBank/DDBJ whole genome shotgun (WGS) entry which is preliminary data.</text>
</comment>
<protein>
    <submittedName>
        <fullName evidence="2">Uncharacterized protein</fullName>
    </submittedName>
</protein>
<name>A0A7X0MXD2_9GAMM</name>
<dbReference type="RefSeq" id="WP_166843381.1">
    <property type="nucleotide sequence ID" value="NZ_JAAONY010000004.1"/>
</dbReference>